<dbReference type="PANTHER" id="PTHR30204:SF92">
    <property type="entry name" value="HTH-TYPE TRANSCRIPTIONAL REGULATOR ZNTR"/>
    <property type="match status" value="1"/>
</dbReference>
<reference evidence="3 4" key="1">
    <citation type="submission" date="2022-01" db="EMBL/GenBank/DDBJ databases">
        <title>Maritalea mediterranea sp. nov., isolated from marine plastic residues from the Malva-rosa beach (Valencia, Spain).</title>
        <authorList>
            <person name="Vidal-Verdu A."/>
            <person name="Molina-Menor E."/>
            <person name="Pascual J."/>
            <person name="Pereto J."/>
            <person name="Porcar M."/>
        </authorList>
    </citation>
    <scope>NUCLEOTIDE SEQUENCE [LARGE SCALE GENOMIC DNA]</scope>
    <source>
        <strain evidence="3 4">P4.10X</strain>
    </source>
</reference>
<dbReference type="InterPro" id="IPR000551">
    <property type="entry name" value="MerR-type_HTH_dom"/>
</dbReference>
<sequence>MKEYSIGQLSQQCDVKVPTIRYYEEIGLLEPPARTAGGQRRYPQAARDRLSMIAHARDLGFSIDSIREFIRMSNHPAAPCDDLDLITEKHLMDVQNRIKKLKALETELTAMLKSCDHGRVADCRILQVLSDHDQCQTQH</sequence>
<dbReference type="InterPro" id="IPR009061">
    <property type="entry name" value="DNA-bd_dom_put_sf"/>
</dbReference>
<proteinExistence type="predicted"/>
<keyword evidence="1" id="KW-0238">DNA-binding</keyword>
<comment type="caution">
    <text evidence="3">The sequence shown here is derived from an EMBL/GenBank/DDBJ whole genome shotgun (WGS) entry which is preliminary data.</text>
</comment>
<dbReference type="SMART" id="SM00422">
    <property type="entry name" value="HTH_MERR"/>
    <property type="match status" value="1"/>
</dbReference>
<evidence type="ECO:0000256" key="1">
    <source>
        <dbReference type="ARBA" id="ARBA00023125"/>
    </source>
</evidence>
<accession>A0ABS9E3Q5</accession>
<dbReference type="CDD" id="cd04785">
    <property type="entry name" value="HTH_CadR-PbrR-like"/>
    <property type="match status" value="1"/>
</dbReference>
<feature type="domain" description="HTH merR-type" evidence="2">
    <location>
        <begin position="3"/>
        <end position="72"/>
    </location>
</feature>
<dbReference type="PROSITE" id="PS00552">
    <property type="entry name" value="HTH_MERR_1"/>
    <property type="match status" value="1"/>
</dbReference>
<protein>
    <submittedName>
        <fullName evidence="3">Helix-turn-helix domain-containing protein</fullName>
    </submittedName>
</protein>
<gene>
    <name evidence="3" type="ORF">L1I42_02840</name>
</gene>
<keyword evidence="4" id="KW-1185">Reference proteome</keyword>
<evidence type="ECO:0000313" key="4">
    <source>
        <dbReference type="Proteomes" id="UP001201217"/>
    </source>
</evidence>
<name>A0ABS9E3Q5_9HYPH</name>
<dbReference type="RefSeq" id="WP_236112989.1">
    <property type="nucleotide sequence ID" value="NZ_JAKGTI010000001.1"/>
</dbReference>
<dbReference type="Gene3D" id="1.10.1660.10">
    <property type="match status" value="1"/>
</dbReference>
<dbReference type="EMBL" id="JAKGTI010000001">
    <property type="protein sequence ID" value="MCF4097423.1"/>
    <property type="molecule type" value="Genomic_DNA"/>
</dbReference>
<organism evidence="3 4">
    <name type="scientific">Maritalea mediterranea</name>
    <dbReference type="NCBI Taxonomy" id="2909667"/>
    <lineage>
        <taxon>Bacteria</taxon>
        <taxon>Pseudomonadati</taxon>
        <taxon>Pseudomonadota</taxon>
        <taxon>Alphaproteobacteria</taxon>
        <taxon>Hyphomicrobiales</taxon>
        <taxon>Devosiaceae</taxon>
        <taxon>Maritalea</taxon>
    </lineage>
</organism>
<dbReference type="PRINTS" id="PR00040">
    <property type="entry name" value="HTHMERR"/>
</dbReference>
<dbReference type="SUPFAM" id="SSF46955">
    <property type="entry name" value="Putative DNA-binding domain"/>
    <property type="match status" value="1"/>
</dbReference>
<dbReference type="PROSITE" id="PS50937">
    <property type="entry name" value="HTH_MERR_2"/>
    <property type="match status" value="1"/>
</dbReference>
<evidence type="ECO:0000259" key="2">
    <source>
        <dbReference type="PROSITE" id="PS50937"/>
    </source>
</evidence>
<dbReference type="Pfam" id="PF13411">
    <property type="entry name" value="MerR_1"/>
    <property type="match status" value="1"/>
</dbReference>
<dbReference type="PANTHER" id="PTHR30204">
    <property type="entry name" value="REDOX-CYCLING DRUG-SENSING TRANSCRIPTIONAL ACTIVATOR SOXR"/>
    <property type="match status" value="1"/>
</dbReference>
<dbReference type="Proteomes" id="UP001201217">
    <property type="component" value="Unassembled WGS sequence"/>
</dbReference>
<evidence type="ECO:0000313" key="3">
    <source>
        <dbReference type="EMBL" id="MCF4097423.1"/>
    </source>
</evidence>
<dbReference type="InterPro" id="IPR047057">
    <property type="entry name" value="MerR_fam"/>
</dbReference>